<dbReference type="RefSeq" id="WP_145042021.1">
    <property type="nucleotide sequence ID" value="NZ_CP036347.1"/>
</dbReference>
<keyword evidence="2" id="KW-0238">DNA-binding</keyword>
<evidence type="ECO:0000259" key="4">
    <source>
        <dbReference type="PROSITE" id="PS50043"/>
    </source>
</evidence>
<dbReference type="SMART" id="SM00421">
    <property type="entry name" value="HTH_LUXR"/>
    <property type="match status" value="1"/>
</dbReference>
<dbReference type="PANTHER" id="PTHR43214:SF43">
    <property type="entry name" value="TWO-COMPONENT RESPONSE REGULATOR"/>
    <property type="match status" value="1"/>
</dbReference>
<dbReference type="SMART" id="SM00448">
    <property type="entry name" value="REC"/>
    <property type="match status" value="1"/>
</dbReference>
<evidence type="ECO:0000259" key="5">
    <source>
        <dbReference type="PROSITE" id="PS50110"/>
    </source>
</evidence>
<dbReference type="Gene3D" id="3.40.50.2300">
    <property type="match status" value="1"/>
</dbReference>
<dbReference type="Pfam" id="PF00196">
    <property type="entry name" value="GerE"/>
    <property type="match status" value="1"/>
</dbReference>
<dbReference type="InterPro" id="IPR011006">
    <property type="entry name" value="CheY-like_superfamily"/>
</dbReference>
<dbReference type="GO" id="GO:0006355">
    <property type="term" value="P:regulation of DNA-templated transcription"/>
    <property type="evidence" value="ECO:0007669"/>
    <property type="project" value="InterPro"/>
</dbReference>
<evidence type="ECO:0000313" key="6">
    <source>
        <dbReference type="EMBL" id="QDU04229.1"/>
    </source>
</evidence>
<dbReference type="Proteomes" id="UP000320722">
    <property type="component" value="Chromosome"/>
</dbReference>
<organism evidence="6 7">
    <name type="scientific">Gimesia chilikensis</name>
    <dbReference type="NCBI Taxonomy" id="2605989"/>
    <lineage>
        <taxon>Bacteria</taxon>
        <taxon>Pseudomonadati</taxon>
        <taxon>Planctomycetota</taxon>
        <taxon>Planctomycetia</taxon>
        <taxon>Planctomycetales</taxon>
        <taxon>Planctomycetaceae</taxon>
        <taxon>Gimesia</taxon>
    </lineage>
</organism>
<gene>
    <name evidence="6" type="primary">exaE</name>
    <name evidence="6" type="ORF">V6x_39560</name>
</gene>
<dbReference type="PROSITE" id="PS50043">
    <property type="entry name" value="HTH_LUXR_2"/>
    <property type="match status" value="1"/>
</dbReference>
<dbReference type="InterPro" id="IPR016032">
    <property type="entry name" value="Sig_transdc_resp-reg_C-effctor"/>
</dbReference>
<dbReference type="InterPro" id="IPR000792">
    <property type="entry name" value="Tscrpt_reg_LuxR_C"/>
</dbReference>
<evidence type="ECO:0000256" key="3">
    <source>
        <dbReference type="PROSITE-ProRule" id="PRU00169"/>
    </source>
</evidence>
<dbReference type="SUPFAM" id="SSF52172">
    <property type="entry name" value="CheY-like"/>
    <property type="match status" value="1"/>
</dbReference>
<dbReference type="GO" id="GO:0003677">
    <property type="term" value="F:DNA binding"/>
    <property type="evidence" value="ECO:0007669"/>
    <property type="project" value="UniProtKB-KW"/>
</dbReference>
<evidence type="ECO:0000256" key="1">
    <source>
        <dbReference type="ARBA" id="ARBA00022553"/>
    </source>
</evidence>
<name>A0A517WG31_9PLAN</name>
<dbReference type="PANTHER" id="PTHR43214">
    <property type="entry name" value="TWO-COMPONENT RESPONSE REGULATOR"/>
    <property type="match status" value="1"/>
</dbReference>
<dbReference type="PROSITE" id="PS50110">
    <property type="entry name" value="RESPONSE_REGULATORY"/>
    <property type="match status" value="1"/>
</dbReference>
<dbReference type="CDD" id="cd06170">
    <property type="entry name" value="LuxR_C_like"/>
    <property type="match status" value="1"/>
</dbReference>
<sequence length="228" mass="25815">MEEHSRDDSHSHSCTRILIVDDHPIVREGYVHLIQRRDHLQVCAQAGSKVEALQQIRETAPHLVIVDISLSDGSGLELIKDVKSQFSQVKLLAVSMHDESLFAERCIRAGAKGFVNKQQAPEQLINAIERVLAGKIYLSQDVTERMISRSIGALEDEHLSPIEKLSDRELEVFEQIGQGETTRQIASKLNLSAKTIETYRENIKHKLNLSNATELTRHAIQWVLENRQ</sequence>
<evidence type="ECO:0000313" key="7">
    <source>
        <dbReference type="Proteomes" id="UP000320722"/>
    </source>
</evidence>
<dbReference type="Pfam" id="PF00072">
    <property type="entry name" value="Response_reg"/>
    <property type="match status" value="1"/>
</dbReference>
<dbReference type="PRINTS" id="PR00038">
    <property type="entry name" value="HTHLUXR"/>
</dbReference>
<dbReference type="CDD" id="cd17535">
    <property type="entry name" value="REC_NarL-like"/>
    <property type="match status" value="1"/>
</dbReference>
<dbReference type="EMBL" id="CP036347">
    <property type="protein sequence ID" value="QDU04229.1"/>
    <property type="molecule type" value="Genomic_DNA"/>
</dbReference>
<dbReference type="SUPFAM" id="SSF46894">
    <property type="entry name" value="C-terminal effector domain of the bipartite response regulators"/>
    <property type="match status" value="1"/>
</dbReference>
<dbReference type="InterPro" id="IPR058245">
    <property type="entry name" value="NreC/VraR/RcsB-like_REC"/>
</dbReference>
<feature type="domain" description="HTH luxR-type" evidence="4">
    <location>
        <begin position="158"/>
        <end position="223"/>
    </location>
</feature>
<keyword evidence="1 3" id="KW-0597">Phosphoprotein</keyword>
<dbReference type="InterPro" id="IPR001789">
    <property type="entry name" value="Sig_transdc_resp-reg_receiver"/>
</dbReference>
<feature type="domain" description="Response regulatory" evidence="5">
    <location>
        <begin position="16"/>
        <end position="132"/>
    </location>
</feature>
<feature type="modified residue" description="4-aspartylphosphate" evidence="3">
    <location>
        <position position="67"/>
    </location>
</feature>
<evidence type="ECO:0000256" key="2">
    <source>
        <dbReference type="ARBA" id="ARBA00023125"/>
    </source>
</evidence>
<dbReference type="InterPro" id="IPR039420">
    <property type="entry name" value="WalR-like"/>
</dbReference>
<proteinExistence type="predicted"/>
<dbReference type="PROSITE" id="PS00622">
    <property type="entry name" value="HTH_LUXR_1"/>
    <property type="match status" value="1"/>
</dbReference>
<dbReference type="AlphaFoldDB" id="A0A517WG31"/>
<protein>
    <submittedName>
        <fullName evidence="6">Transcriptional activator protein ExaE</fullName>
    </submittedName>
</protein>
<reference evidence="6 7" key="1">
    <citation type="submission" date="2019-02" db="EMBL/GenBank/DDBJ databases">
        <title>Deep-cultivation of Planctomycetes and their phenomic and genomic characterization uncovers novel biology.</title>
        <authorList>
            <person name="Wiegand S."/>
            <person name="Jogler M."/>
            <person name="Boedeker C."/>
            <person name="Pinto D."/>
            <person name="Vollmers J."/>
            <person name="Rivas-Marin E."/>
            <person name="Kohn T."/>
            <person name="Peeters S.H."/>
            <person name="Heuer A."/>
            <person name="Rast P."/>
            <person name="Oberbeckmann S."/>
            <person name="Bunk B."/>
            <person name="Jeske O."/>
            <person name="Meyerdierks A."/>
            <person name="Storesund J.E."/>
            <person name="Kallscheuer N."/>
            <person name="Luecker S."/>
            <person name="Lage O.M."/>
            <person name="Pohl T."/>
            <person name="Merkel B.J."/>
            <person name="Hornburger P."/>
            <person name="Mueller R.-W."/>
            <person name="Bruemmer F."/>
            <person name="Labrenz M."/>
            <person name="Spormann A.M."/>
            <person name="Op den Camp H."/>
            <person name="Overmann J."/>
            <person name="Amann R."/>
            <person name="Jetten M.S.M."/>
            <person name="Mascher T."/>
            <person name="Medema M.H."/>
            <person name="Devos D.P."/>
            <person name="Kaster A.-K."/>
            <person name="Ovreas L."/>
            <person name="Rohde M."/>
            <person name="Galperin M.Y."/>
            <person name="Jogler C."/>
        </authorList>
    </citation>
    <scope>NUCLEOTIDE SEQUENCE [LARGE SCALE GENOMIC DNA]</scope>
    <source>
        <strain evidence="6 7">V6</strain>
    </source>
</reference>
<accession>A0A517WG31</accession>
<dbReference type="GO" id="GO:0000160">
    <property type="term" value="P:phosphorelay signal transduction system"/>
    <property type="evidence" value="ECO:0007669"/>
    <property type="project" value="InterPro"/>
</dbReference>